<protein>
    <recommendedName>
        <fullName evidence="4">Histidine kinase</fullName>
    </recommendedName>
</protein>
<evidence type="ECO:0000313" key="2">
    <source>
        <dbReference type="EMBL" id="ORC16525.1"/>
    </source>
</evidence>
<dbReference type="OrthoDB" id="4881511at2"/>
<feature type="transmembrane region" description="Helical" evidence="1">
    <location>
        <begin position="117"/>
        <end position="136"/>
    </location>
</feature>
<name>A0A1Y1RNV6_9MICC</name>
<feature type="transmembrane region" description="Helical" evidence="1">
    <location>
        <begin position="38"/>
        <end position="57"/>
    </location>
</feature>
<dbReference type="EMBL" id="LXWF01000040">
    <property type="protein sequence ID" value="ORC16525.1"/>
    <property type="molecule type" value="Genomic_DNA"/>
</dbReference>
<reference evidence="2 3" key="1">
    <citation type="submission" date="2016-05" db="EMBL/GenBank/DDBJ databases">
        <title>Draft genome sequence of a porcine commensal Rothia nasimurium.</title>
        <authorList>
            <person name="Gaiser R.A."/>
            <person name="Van Baarlen P."/>
            <person name="Wells J.M."/>
        </authorList>
    </citation>
    <scope>NUCLEOTIDE SEQUENCE [LARGE SCALE GENOMIC DNA]</scope>
    <source>
        <strain evidence="2 3">PT-32</strain>
    </source>
</reference>
<evidence type="ECO:0000256" key="1">
    <source>
        <dbReference type="SAM" id="Phobius"/>
    </source>
</evidence>
<gene>
    <name evidence="2" type="ORF">A7979_04205</name>
</gene>
<keyword evidence="3" id="KW-1185">Reference proteome</keyword>
<comment type="caution">
    <text evidence="2">The sequence shown here is derived from an EMBL/GenBank/DDBJ whole genome shotgun (WGS) entry which is preliminary data.</text>
</comment>
<feature type="transmembrane region" description="Helical" evidence="1">
    <location>
        <begin position="12"/>
        <end position="32"/>
    </location>
</feature>
<organism evidence="2 3">
    <name type="scientific">Rothia nasimurium</name>
    <dbReference type="NCBI Taxonomy" id="85336"/>
    <lineage>
        <taxon>Bacteria</taxon>
        <taxon>Bacillati</taxon>
        <taxon>Actinomycetota</taxon>
        <taxon>Actinomycetes</taxon>
        <taxon>Micrococcales</taxon>
        <taxon>Micrococcaceae</taxon>
        <taxon>Rothia</taxon>
    </lineage>
</organism>
<keyword evidence="1" id="KW-0812">Transmembrane</keyword>
<keyword evidence="1" id="KW-1133">Transmembrane helix</keyword>
<feature type="transmembrane region" description="Helical" evidence="1">
    <location>
        <begin position="142"/>
        <end position="161"/>
    </location>
</feature>
<evidence type="ECO:0000313" key="3">
    <source>
        <dbReference type="Proteomes" id="UP000192359"/>
    </source>
</evidence>
<keyword evidence="1" id="KW-0472">Membrane</keyword>
<proteinExistence type="predicted"/>
<dbReference type="AlphaFoldDB" id="A0A1Y1RNV6"/>
<accession>A0A1Y1RNV6</accession>
<dbReference type="RefSeq" id="WP_083092100.1">
    <property type="nucleotide sequence ID" value="NZ_LXWF01000040.1"/>
</dbReference>
<evidence type="ECO:0008006" key="4">
    <source>
        <dbReference type="Google" id="ProtNLM"/>
    </source>
</evidence>
<sequence length="338" mass="37885">MLVKYYRSRLLTLILTTVTLLITGSFIFWYSHYTTPRAPHWAIVLTFYALAALPVYLPTKRLALPDVMMPIILVLALNSVETTLSAISHSVVFSNLSWPLMAYTLLAAGLMLRRHTVFAWLFFAGFTVLVLSWHTNYFDTRLVLSTEFAVPFLVMIVSMVVPKQIEQAVAKTRQARGMRIIADAGSAEETGMGAIATQRVQEVRTLTEDMLYRIAYNESPVTRSEMDEFRFTEAQLRDTIRGRYIVNREILDAAWRARQRGVKVDILDERGSALPARVAVTLTQCAVDLFDKASGGTITVRAFPADDLTAVMLVHDGNSEDEEPSAIEISQTGAVERI</sequence>
<dbReference type="Proteomes" id="UP000192359">
    <property type="component" value="Unassembled WGS sequence"/>
</dbReference>